<organism evidence="1 2">
    <name type="scientific">Psychromonas arctica</name>
    <dbReference type="NCBI Taxonomy" id="168275"/>
    <lineage>
        <taxon>Bacteria</taxon>
        <taxon>Pseudomonadati</taxon>
        <taxon>Pseudomonadota</taxon>
        <taxon>Gammaproteobacteria</taxon>
        <taxon>Alteromonadales</taxon>
        <taxon>Psychromonadaceae</taxon>
        <taxon>Psychromonas</taxon>
    </lineage>
</organism>
<accession>A0ABU9HGL4</accession>
<feature type="non-terminal residue" evidence="1">
    <location>
        <position position="1"/>
    </location>
</feature>
<dbReference type="Proteomes" id="UP001366060">
    <property type="component" value="Unassembled WGS sequence"/>
</dbReference>
<protein>
    <submittedName>
        <fullName evidence="1">Uncharacterized protein</fullName>
    </submittedName>
</protein>
<comment type="caution">
    <text evidence="1">The sequence shown here is derived from an EMBL/GenBank/DDBJ whole genome shotgun (WGS) entry which is preliminary data.</text>
</comment>
<evidence type="ECO:0000313" key="1">
    <source>
        <dbReference type="EMBL" id="MEL0661049.1"/>
    </source>
</evidence>
<evidence type="ECO:0000313" key="2">
    <source>
        <dbReference type="Proteomes" id="UP001366060"/>
    </source>
</evidence>
<dbReference type="RefSeq" id="WP_341629402.1">
    <property type="nucleotide sequence ID" value="NZ_JBAKBA010000175.1"/>
</dbReference>
<reference evidence="1 2" key="1">
    <citation type="submission" date="2024-02" db="EMBL/GenBank/DDBJ databases">
        <title>Bacteria isolated from the canopy kelp, Nereocystis luetkeana.</title>
        <authorList>
            <person name="Pfister C.A."/>
            <person name="Younker I.T."/>
            <person name="Light S.H."/>
        </authorList>
    </citation>
    <scope>NUCLEOTIDE SEQUENCE [LARGE SCALE GENOMIC DNA]</scope>
    <source>
        <strain evidence="1 2">TI.2.07</strain>
    </source>
</reference>
<name>A0ABU9HGL4_9GAMM</name>
<dbReference type="EMBL" id="JBAKBA010000175">
    <property type="protein sequence ID" value="MEL0661049.1"/>
    <property type="molecule type" value="Genomic_DNA"/>
</dbReference>
<gene>
    <name evidence="1" type="ORF">V6255_18215</name>
</gene>
<keyword evidence="2" id="KW-1185">Reference proteome</keyword>
<proteinExistence type="predicted"/>
<sequence>LSATEHALQGENSQLVTLAAQYKEQLTHAEELFTRALTSSLFADHAGYLDACLKQDEMQSLTEQMQHLQQQLLTETTRL</sequence>
<feature type="non-terminal residue" evidence="1">
    <location>
        <position position="79"/>
    </location>
</feature>